<gene>
    <name evidence="10" type="ORF">KK078_22430</name>
</gene>
<evidence type="ECO:0000313" key="10">
    <source>
        <dbReference type="EMBL" id="MBT1689339.1"/>
    </source>
</evidence>
<dbReference type="GO" id="GO:0032259">
    <property type="term" value="P:methylation"/>
    <property type="evidence" value="ECO:0007669"/>
    <property type="project" value="UniProtKB-KW"/>
</dbReference>
<evidence type="ECO:0000313" key="11">
    <source>
        <dbReference type="Proteomes" id="UP001319180"/>
    </source>
</evidence>
<keyword evidence="11" id="KW-1185">Reference proteome</keyword>
<dbReference type="EC" id="2.1.1.-" evidence="8"/>
<comment type="catalytic activity">
    <reaction evidence="7">
        <text>a 2'-deoxycytidine in DNA + S-adenosyl-L-methionine = an N(4)-methyl-2'-deoxycytidine in DNA + S-adenosyl-L-homocysteine + H(+)</text>
        <dbReference type="Rhea" id="RHEA:16857"/>
        <dbReference type="Rhea" id="RHEA-COMP:11369"/>
        <dbReference type="Rhea" id="RHEA-COMP:13674"/>
        <dbReference type="ChEBI" id="CHEBI:15378"/>
        <dbReference type="ChEBI" id="CHEBI:57856"/>
        <dbReference type="ChEBI" id="CHEBI:59789"/>
        <dbReference type="ChEBI" id="CHEBI:85452"/>
        <dbReference type="ChEBI" id="CHEBI:137933"/>
        <dbReference type="EC" id="2.1.1.113"/>
    </reaction>
</comment>
<evidence type="ECO:0000259" key="9">
    <source>
        <dbReference type="Pfam" id="PF01555"/>
    </source>
</evidence>
<dbReference type="PRINTS" id="PR00508">
    <property type="entry name" value="S21N4MTFRASE"/>
</dbReference>
<dbReference type="Gene3D" id="3.40.50.150">
    <property type="entry name" value="Vaccinia Virus protein VP39"/>
    <property type="match status" value="1"/>
</dbReference>
<dbReference type="EMBL" id="JAHESC010000039">
    <property type="protein sequence ID" value="MBT1689339.1"/>
    <property type="molecule type" value="Genomic_DNA"/>
</dbReference>
<dbReference type="InterPro" id="IPR017985">
    <property type="entry name" value="MeTrfase_CN4_CS"/>
</dbReference>
<dbReference type="GO" id="GO:0015667">
    <property type="term" value="F:site-specific DNA-methyltransferase (cytosine-N4-specific) activity"/>
    <property type="evidence" value="ECO:0007669"/>
    <property type="project" value="UniProtKB-EC"/>
</dbReference>
<dbReference type="GO" id="GO:0008170">
    <property type="term" value="F:N-methyltransferase activity"/>
    <property type="evidence" value="ECO:0007669"/>
    <property type="project" value="InterPro"/>
</dbReference>
<dbReference type="GO" id="GO:0005737">
    <property type="term" value="C:cytoplasm"/>
    <property type="evidence" value="ECO:0007669"/>
    <property type="project" value="TreeGrafter"/>
</dbReference>
<dbReference type="RefSeq" id="WP_254092565.1">
    <property type="nucleotide sequence ID" value="NZ_JAHESC010000039.1"/>
</dbReference>
<dbReference type="PROSITE" id="PS00093">
    <property type="entry name" value="N4_MTASE"/>
    <property type="match status" value="1"/>
</dbReference>
<keyword evidence="2" id="KW-0489">Methyltransferase</keyword>
<evidence type="ECO:0000256" key="7">
    <source>
        <dbReference type="ARBA" id="ARBA00049120"/>
    </source>
</evidence>
<accession>A0AAP2DC81</accession>
<name>A0AAP2DC81_9BACT</name>
<proteinExistence type="inferred from homology"/>
<reference evidence="10 11" key="1">
    <citation type="submission" date="2021-05" db="EMBL/GenBank/DDBJ databases">
        <title>A Polyphasic approach of four new species of the genus Ohtaekwangia: Ohtaekwangia histidinii sp. nov., Ohtaekwangia cretensis sp. nov., Ohtaekwangia indiensis sp. nov., Ohtaekwangia reichenbachii sp. nov. from diverse environment.</title>
        <authorList>
            <person name="Octaviana S."/>
        </authorList>
    </citation>
    <scope>NUCLEOTIDE SEQUENCE [LARGE SCALE GENOMIC DNA]</scope>
    <source>
        <strain evidence="10 11">PWU37</strain>
    </source>
</reference>
<comment type="caution">
    <text evidence="10">The sequence shown here is derived from an EMBL/GenBank/DDBJ whole genome shotgun (WGS) entry which is preliminary data.</text>
</comment>
<evidence type="ECO:0000256" key="1">
    <source>
        <dbReference type="ARBA" id="ARBA00010203"/>
    </source>
</evidence>
<sequence length="352" mass="40314">MIPTKKQHQKISSEVLTYLDGPATEPLFINGNSTEILQHFPDDSIDCIITSPPYWGHRQYDNGGIGLETEYTEYVDNLIALTAVIKLKLKKSGSFWLNLGDTYKEKSLQGIPWRVAFAMIDKQGWILRNDVVWNKHKGGIDSSKDKLRNVHEYVFHFVKNKKYYYNGKDIRHDPRKSQIRNGHVVSATGVTGIRYRRHIELSTLTPEEKENANVALDKVLERIRQGELSDFRMIIRGRHRTTHSDSTKVSGRAKDLQKNGFYFLFYHPDGTMPGDVWDVVPEDSQKRELHYAPYPEDLCRVPILATCPENGIVLDPFCGTGTSMVVAYKTNRKSIGIDISGEYLKLAKKRIK</sequence>
<dbReference type="GO" id="GO:0009307">
    <property type="term" value="P:DNA restriction-modification system"/>
    <property type="evidence" value="ECO:0007669"/>
    <property type="project" value="UniProtKB-KW"/>
</dbReference>
<keyword evidence="3" id="KW-0808">Transferase</keyword>
<evidence type="ECO:0000256" key="6">
    <source>
        <dbReference type="ARBA" id="ARBA00023125"/>
    </source>
</evidence>
<dbReference type="InterPro" id="IPR001091">
    <property type="entry name" value="RM_Methyltransferase"/>
</dbReference>
<evidence type="ECO:0000256" key="3">
    <source>
        <dbReference type="ARBA" id="ARBA00022679"/>
    </source>
</evidence>
<dbReference type="GO" id="GO:0003677">
    <property type="term" value="F:DNA binding"/>
    <property type="evidence" value="ECO:0007669"/>
    <property type="project" value="UniProtKB-KW"/>
</dbReference>
<dbReference type="InterPro" id="IPR029063">
    <property type="entry name" value="SAM-dependent_MTases_sf"/>
</dbReference>
<dbReference type="Pfam" id="PF01555">
    <property type="entry name" value="N6_N4_Mtase"/>
    <property type="match status" value="1"/>
</dbReference>
<dbReference type="Proteomes" id="UP001319180">
    <property type="component" value="Unassembled WGS sequence"/>
</dbReference>
<evidence type="ECO:0000256" key="2">
    <source>
        <dbReference type="ARBA" id="ARBA00022603"/>
    </source>
</evidence>
<keyword evidence="4" id="KW-0949">S-adenosyl-L-methionine</keyword>
<feature type="domain" description="DNA methylase N-4/N-6" evidence="9">
    <location>
        <begin position="45"/>
        <end position="349"/>
    </location>
</feature>
<dbReference type="AlphaFoldDB" id="A0AAP2DC81"/>
<evidence type="ECO:0000256" key="8">
    <source>
        <dbReference type="RuleBase" id="RU362026"/>
    </source>
</evidence>
<evidence type="ECO:0000256" key="5">
    <source>
        <dbReference type="ARBA" id="ARBA00022747"/>
    </source>
</evidence>
<dbReference type="SUPFAM" id="SSF53335">
    <property type="entry name" value="S-adenosyl-L-methionine-dependent methyltransferases"/>
    <property type="match status" value="1"/>
</dbReference>
<dbReference type="PANTHER" id="PTHR13370:SF3">
    <property type="entry name" value="TRNA (GUANINE(10)-N2)-METHYLTRANSFERASE HOMOLOG"/>
    <property type="match status" value="1"/>
</dbReference>
<keyword evidence="5" id="KW-0680">Restriction system</keyword>
<organism evidence="10 11">
    <name type="scientific">Dawidia soli</name>
    <dbReference type="NCBI Taxonomy" id="2782352"/>
    <lineage>
        <taxon>Bacteria</taxon>
        <taxon>Pseudomonadati</taxon>
        <taxon>Bacteroidota</taxon>
        <taxon>Cytophagia</taxon>
        <taxon>Cytophagales</taxon>
        <taxon>Chryseotaleaceae</taxon>
        <taxon>Dawidia</taxon>
    </lineage>
</organism>
<keyword evidence="6" id="KW-0238">DNA-binding</keyword>
<dbReference type="InterPro" id="IPR002941">
    <property type="entry name" value="DNA_methylase_N4/N6"/>
</dbReference>
<comment type="similarity">
    <text evidence="1">Belongs to the N(4)/N(6)-methyltransferase family. N(4) subfamily.</text>
</comment>
<dbReference type="PANTHER" id="PTHR13370">
    <property type="entry name" value="RNA METHYLASE-RELATED"/>
    <property type="match status" value="1"/>
</dbReference>
<protein>
    <recommendedName>
        <fullName evidence="8">Methyltransferase</fullName>
        <ecNumber evidence="8">2.1.1.-</ecNumber>
    </recommendedName>
</protein>
<evidence type="ECO:0000256" key="4">
    <source>
        <dbReference type="ARBA" id="ARBA00022691"/>
    </source>
</evidence>